<proteinExistence type="predicted"/>
<dbReference type="EMBL" id="CDHK01000003">
    <property type="protein sequence ID" value="CEO58583.1"/>
    <property type="molecule type" value="Genomic_DNA"/>
</dbReference>
<dbReference type="STRING" id="104259.A0A0F7V9J0"/>
<keyword evidence="2" id="KW-1185">Reference proteome</keyword>
<evidence type="ECO:0000313" key="2">
    <source>
        <dbReference type="Proteomes" id="UP000042958"/>
    </source>
</evidence>
<dbReference type="Pfam" id="PF20174">
    <property type="entry name" value="DUF6540"/>
    <property type="match status" value="1"/>
</dbReference>
<evidence type="ECO:0000313" key="1">
    <source>
        <dbReference type="EMBL" id="CEO58583.1"/>
    </source>
</evidence>
<sequence length="150" mass="17075">MTRPIYLAAFKNYGYPAHWAIFVPNPQAGNVGKLIHVIGSSVNGFFLEFKRNYDFSTTRSEYQMIHLADVEERFVARPVANALKETDTTPRDRLEMAAKIVVPPPRSLNRFDPPKENCQGWIQRYLQQLVNDGLLNDSALLVIQNAPKTL</sequence>
<name>A0A0F7V9J0_PENBI</name>
<gene>
    <name evidence="1" type="ORF">PMG11_03295</name>
</gene>
<organism evidence="1 2">
    <name type="scientific">Penicillium brasilianum</name>
    <dbReference type="NCBI Taxonomy" id="104259"/>
    <lineage>
        <taxon>Eukaryota</taxon>
        <taxon>Fungi</taxon>
        <taxon>Dikarya</taxon>
        <taxon>Ascomycota</taxon>
        <taxon>Pezizomycotina</taxon>
        <taxon>Eurotiomycetes</taxon>
        <taxon>Eurotiomycetidae</taxon>
        <taxon>Eurotiales</taxon>
        <taxon>Aspergillaceae</taxon>
        <taxon>Penicillium</taxon>
    </lineage>
</organism>
<reference evidence="2" key="1">
    <citation type="journal article" date="2015" name="Genome Announc.">
        <title>Draft genome sequence of the fungus Penicillium brasilianum MG11.</title>
        <authorList>
            <person name="Horn F."/>
            <person name="Linde J."/>
            <person name="Mattern D.J."/>
            <person name="Walther G."/>
            <person name="Guthke R."/>
            <person name="Brakhage A.A."/>
            <person name="Valiante V."/>
        </authorList>
    </citation>
    <scope>NUCLEOTIDE SEQUENCE [LARGE SCALE GENOMIC DNA]</scope>
    <source>
        <strain evidence="2">MG11</strain>
    </source>
</reference>
<dbReference type="Proteomes" id="UP000042958">
    <property type="component" value="Unassembled WGS sequence"/>
</dbReference>
<dbReference type="OrthoDB" id="2999773at2759"/>
<dbReference type="InterPro" id="IPR046670">
    <property type="entry name" value="DUF6540"/>
</dbReference>
<protein>
    <submittedName>
        <fullName evidence="1">Uncharacterized protein</fullName>
    </submittedName>
</protein>
<dbReference type="AlphaFoldDB" id="A0A0F7V9J0"/>
<accession>A0A0F7V9J0</accession>